<evidence type="ECO:0000313" key="11">
    <source>
        <dbReference type="Proteomes" id="UP001597525"/>
    </source>
</evidence>
<dbReference type="NCBIfam" id="TIGR02433">
    <property type="entry name" value="lysidine_TilS_C"/>
    <property type="match status" value="1"/>
</dbReference>
<evidence type="ECO:0000256" key="4">
    <source>
        <dbReference type="ARBA" id="ARBA00022694"/>
    </source>
</evidence>
<dbReference type="InterPro" id="IPR012796">
    <property type="entry name" value="Lysidine-tRNA-synth_C"/>
</dbReference>
<keyword evidence="5 8" id="KW-0547">Nucleotide-binding</keyword>
<evidence type="ECO:0000256" key="8">
    <source>
        <dbReference type="HAMAP-Rule" id="MF_01161"/>
    </source>
</evidence>
<keyword evidence="11" id="KW-1185">Reference proteome</keyword>
<comment type="domain">
    <text evidence="8">The N-terminal region contains the highly conserved SGGXDS motif, predicted to be a P-loop motif involved in ATP binding.</text>
</comment>
<dbReference type="InterPro" id="IPR011063">
    <property type="entry name" value="TilS/TtcA_N"/>
</dbReference>
<comment type="similarity">
    <text evidence="8">Belongs to the tRNA(Ile)-lysidine synthase family.</text>
</comment>
<comment type="function">
    <text evidence="8">Ligates lysine onto the cytidine present at position 34 of the AUA codon-specific tRNA(Ile) that contains the anticodon CAU, in an ATP-dependent manner. Cytidine is converted to lysidine, thus changing the amino acid specificity of the tRNA from methionine to isoleucine.</text>
</comment>
<dbReference type="SUPFAM" id="SSF52402">
    <property type="entry name" value="Adenine nucleotide alpha hydrolases-like"/>
    <property type="match status" value="1"/>
</dbReference>
<evidence type="ECO:0000256" key="2">
    <source>
        <dbReference type="ARBA" id="ARBA00022490"/>
    </source>
</evidence>
<dbReference type="NCBIfam" id="TIGR02432">
    <property type="entry name" value="lysidine_TilS_N"/>
    <property type="match status" value="1"/>
</dbReference>
<comment type="caution">
    <text evidence="10">The sequence shown here is derived from an EMBL/GenBank/DDBJ whole genome shotgun (WGS) entry which is preliminary data.</text>
</comment>
<dbReference type="PANTHER" id="PTHR43033">
    <property type="entry name" value="TRNA(ILE)-LYSIDINE SYNTHASE-RELATED"/>
    <property type="match status" value="1"/>
</dbReference>
<dbReference type="SUPFAM" id="SSF56037">
    <property type="entry name" value="PheT/TilS domain"/>
    <property type="match status" value="1"/>
</dbReference>
<dbReference type="RefSeq" id="WP_320185890.1">
    <property type="nucleotide sequence ID" value="NZ_CP138332.1"/>
</dbReference>
<evidence type="ECO:0000313" key="10">
    <source>
        <dbReference type="EMBL" id="MFD2968116.1"/>
    </source>
</evidence>
<keyword evidence="6 8" id="KW-0067">ATP-binding</keyword>
<proteinExistence type="inferred from homology"/>
<name>A0ABW6BIS6_9SPHI</name>
<comment type="catalytic activity">
    <reaction evidence="7 8">
        <text>cytidine(34) in tRNA(Ile2) + L-lysine + ATP = lysidine(34) in tRNA(Ile2) + AMP + diphosphate + H(+)</text>
        <dbReference type="Rhea" id="RHEA:43744"/>
        <dbReference type="Rhea" id="RHEA-COMP:10625"/>
        <dbReference type="Rhea" id="RHEA-COMP:10670"/>
        <dbReference type="ChEBI" id="CHEBI:15378"/>
        <dbReference type="ChEBI" id="CHEBI:30616"/>
        <dbReference type="ChEBI" id="CHEBI:32551"/>
        <dbReference type="ChEBI" id="CHEBI:33019"/>
        <dbReference type="ChEBI" id="CHEBI:82748"/>
        <dbReference type="ChEBI" id="CHEBI:83665"/>
        <dbReference type="ChEBI" id="CHEBI:456215"/>
        <dbReference type="EC" id="6.3.4.19"/>
    </reaction>
</comment>
<protein>
    <recommendedName>
        <fullName evidence="8">tRNA(Ile)-lysidine synthase</fullName>
        <ecNumber evidence="8">6.3.4.19</ecNumber>
    </recommendedName>
    <alternativeName>
        <fullName evidence="8">tRNA(Ile)-2-lysyl-cytidine synthase</fullName>
    </alternativeName>
    <alternativeName>
        <fullName evidence="8">tRNA(Ile)-lysidine synthetase</fullName>
    </alternativeName>
</protein>
<dbReference type="GO" id="GO:0032267">
    <property type="term" value="F:tRNA(Ile)-lysidine synthase activity"/>
    <property type="evidence" value="ECO:0007669"/>
    <property type="project" value="UniProtKB-EC"/>
</dbReference>
<dbReference type="CDD" id="cd01992">
    <property type="entry name" value="TilS_N"/>
    <property type="match status" value="1"/>
</dbReference>
<reference evidence="11" key="1">
    <citation type="journal article" date="2019" name="Int. J. Syst. Evol. Microbiol.">
        <title>The Global Catalogue of Microorganisms (GCM) 10K type strain sequencing project: providing services to taxonomists for standard genome sequencing and annotation.</title>
        <authorList>
            <consortium name="The Broad Institute Genomics Platform"/>
            <consortium name="The Broad Institute Genome Sequencing Center for Infectious Disease"/>
            <person name="Wu L."/>
            <person name="Ma J."/>
        </authorList>
    </citation>
    <scope>NUCLEOTIDE SEQUENCE [LARGE SCALE GENOMIC DNA]</scope>
    <source>
        <strain evidence="11">KCTC 22814</strain>
    </source>
</reference>
<gene>
    <name evidence="8 10" type="primary">tilS</name>
    <name evidence="10" type="ORF">ACFS7Y_12000</name>
</gene>
<feature type="binding site" evidence="8">
    <location>
        <begin position="28"/>
        <end position="33"/>
    </location>
    <ligand>
        <name>ATP</name>
        <dbReference type="ChEBI" id="CHEBI:30616"/>
    </ligand>
</feature>
<evidence type="ECO:0000256" key="1">
    <source>
        <dbReference type="ARBA" id="ARBA00004496"/>
    </source>
</evidence>
<dbReference type="Gene3D" id="3.40.50.620">
    <property type="entry name" value="HUPs"/>
    <property type="match status" value="1"/>
</dbReference>
<evidence type="ECO:0000256" key="7">
    <source>
        <dbReference type="ARBA" id="ARBA00048539"/>
    </source>
</evidence>
<dbReference type="SMART" id="SM00977">
    <property type="entry name" value="TilS_C"/>
    <property type="match status" value="1"/>
</dbReference>
<keyword evidence="3 8" id="KW-0436">Ligase</keyword>
<dbReference type="Pfam" id="PF11734">
    <property type="entry name" value="TilS_C"/>
    <property type="match status" value="1"/>
</dbReference>
<dbReference type="Proteomes" id="UP001597525">
    <property type="component" value="Unassembled WGS sequence"/>
</dbReference>
<evidence type="ECO:0000256" key="5">
    <source>
        <dbReference type="ARBA" id="ARBA00022741"/>
    </source>
</evidence>
<keyword evidence="2 8" id="KW-0963">Cytoplasm</keyword>
<sequence>MDLLRQFQKYLQESLAIAENDRIIVAVSGGRDSMLMAYLFIQLGYDCRLAHCNFSLRGADSDADEALVRQFAAQYAVPCFVQRFDTESYADEKGISIQMAARDLRYAWFEALRQQENAQWIAIAQHQQDHIETTLINMSRGTGLRGLRGILPKQGLLIRPLLFLSADQITKHVTALGIPFRDDQSNFSTKYARNKIRIEVLPKLREVNPDFDAVMLDNIANFSETYTLLQSFILPIRDSLFRQKADFVEIERAELEQYLSNTGLLYELFNPYGFSKEVLGDLQRAWDGEPGRRFYSGTHELLLDRSSLLLRPILSELGRIDSISFYESDSKVFFGAYTFQGSAGEDSSIDPRADRAKIDYTKLVFPLTLRYWRQGDVFYPLGMQGKQKLSDYFVQKKISLFEKEQIPILLNGNGDIIWVVGYRLDNRYRITESTKKVFTLVYK</sequence>
<evidence type="ECO:0000256" key="6">
    <source>
        <dbReference type="ARBA" id="ARBA00022840"/>
    </source>
</evidence>
<evidence type="ECO:0000259" key="9">
    <source>
        <dbReference type="SMART" id="SM00977"/>
    </source>
</evidence>
<evidence type="ECO:0000256" key="3">
    <source>
        <dbReference type="ARBA" id="ARBA00022598"/>
    </source>
</evidence>
<dbReference type="Pfam" id="PF01171">
    <property type="entry name" value="ATP_bind_3"/>
    <property type="match status" value="1"/>
</dbReference>
<dbReference type="InterPro" id="IPR012094">
    <property type="entry name" value="tRNA_Ile_lys_synt"/>
</dbReference>
<dbReference type="InterPro" id="IPR014729">
    <property type="entry name" value="Rossmann-like_a/b/a_fold"/>
</dbReference>
<organism evidence="10 11">
    <name type="scientific">Sphingobacterium bambusae</name>
    <dbReference type="NCBI Taxonomy" id="662858"/>
    <lineage>
        <taxon>Bacteria</taxon>
        <taxon>Pseudomonadati</taxon>
        <taxon>Bacteroidota</taxon>
        <taxon>Sphingobacteriia</taxon>
        <taxon>Sphingobacteriales</taxon>
        <taxon>Sphingobacteriaceae</taxon>
        <taxon>Sphingobacterium</taxon>
    </lineage>
</organism>
<keyword evidence="4 8" id="KW-0819">tRNA processing</keyword>
<comment type="subcellular location">
    <subcellularLocation>
        <location evidence="1 8">Cytoplasm</location>
    </subcellularLocation>
</comment>
<dbReference type="InterPro" id="IPR012795">
    <property type="entry name" value="tRNA_Ile_lys_synt_N"/>
</dbReference>
<dbReference type="HAMAP" id="MF_01161">
    <property type="entry name" value="tRNA_Ile_lys_synt"/>
    <property type="match status" value="1"/>
</dbReference>
<accession>A0ABW6BIS6</accession>
<dbReference type="PANTHER" id="PTHR43033:SF1">
    <property type="entry name" value="TRNA(ILE)-LYSIDINE SYNTHASE-RELATED"/>
    <property type="match status" value="1"/>
</dbReference>
<dbReference type="EC" id="6.3.4.19" evidence="8"/>
<dbReference type="EMBL" id="JBHUPB010000008">
    <property type="protein sequence ID" value="MFD2968116.1"/>
    <property type="molecule type" value="Genomic_DNA"/>
</dbReference>
<feature type="domain" description="Lysidine-tRNA(Ile) synthetase C-terminal" evidence="9">
    <location>
        <begin position="367"/>
        <end position="440"/>
    </location>
</feature>